<dbReference type="GO" id="GO:0004496">
    <property type="term" value="F:mevalonate kinase activity"/>
    <property type="evidence" value="ECO:0007669"/>
    <property type="project" value="UniProtKB-EC"/>
</dbReference>
<reference evidence="12 13" key="1">
    <citation type="submission" date="2005-07" db="EMBL/GenBank/DDBJ databases">
        <authorList>
            <person name="Mural R.J."/>
            <person name="Li P.W."/>
            <person name="Adams M.D."/>
            <person name="Amanatides P.G."/>
            <person name="Baden-Tillson H."/>
            <person name="Barnstead M."/>
            <person name="Chin S.H."/>
            <person name="Dew I."/>
            <person name="Evans C.A."/>
            <person name="Ferriera S."/>
            <person name="Flanigan M."/>
            <person name="Fosler C."/>
            <person name="Glodek A."/>
            <person name="Gu Z."/>
            <person name="Holt R.A."/>
            <person name="Jennings D."/>
            <person name="Kraft C.L."/>
            <person name="Lu F."/>
            <person name="Nguyen T."/>
            <person name="Nusskern D.R."/>
            <person name="Pfannkoch C.M."/>
            <person name="Sitter C."/>
            <person name="Sutton G.G."/>
            <person name="Venter J.C."/>
            <person name="Wang Z."/>
            <person name="Woodage T."/>
            <person name="Zheng X.H."/>
            <person name="Zhong F."/>
        </authorList>
    </citation>
    <scope>NUCLEOTIDE SEQUENCE [LARGE SCALE GENOMIC DNA]</scope>
    <source>
        <strain>BN</strain>
        <strain evidence="13">Sprague-Dawley</strain>
    </source>
</reference>
<name>A6J1Z9_RAT</name>
<feature type="transmembrane region" description="Helical" evidence="10">
    <location>
        <begin position="41"/>
        <end position="58"/>
    </location>
</feature>
<comment type="similarity">
    <text evidence="2">Belongs to the GHMP kinase family. Mevalonate kinase subfamily.</text>
</comment>
<dbReference type="InterPro" id="IPR014721">
    <property type="entry name" value="Ribsml_uS5_D2-typ_fold_subgr"/>
</dbReference>
<evidence type="ECO:0000313" key="13">
    <source>
        <dbReference type="Proteomes" id="UP000234681"/>
    </source>
</evidence>
<feature type="domain" description="GHMP kinase N-terminal" evidence="11">
    <location>
        <begin position="136"/>
        <end position="228"/>
    </location>
</feature>
<evidence type="ECO:0000256" key="2">
    <source>
        <dbReference type="ARBA" id="ARBA00006495"/>
    </source>
</evidence>
<dbReference type="InterPro" id="IPR006203">
    <property type="entry name" value="GHMP_knse_ATP-bd_CS"/>
</dbReference>
<dbReference type="PANTHER" id="PTHR43290:SF2">
    <property type="entry name" value="MEVALONATE KINASE"/>
    <property type="match status" value="1"/>
</dbReference>
<dbReference type="PRINTS" id="PR00959">
    <property type="entry name" value="MEVGALKINASE"/>
</dbReference>
<evidence type="ECO:0000256" key="4">
    <source>
        <dbReference type="ARBA" id="ARBA00022679"/>
    </source>
</evidence>
<dbReference type="Pfam" id="PF00288">
    <property type="entry name" value="GHMP_kinases_N"/>
    <property type="match status" value="1"/>
</dbReference>
<dbReference type="EMBL" id="CH473973">
    <property type="protein sequence ID" value="EDM13938.1"/>
    <property type="molecule type" value="Genomic_DNA"/>
</dbReference>
<evidence type="ECO:0000313" key="14">
    <source>
        <dbReference type="RGD" id="621295"/>
    </source>
</evidence>
<dbReference type="GO" id="GO:0005524">
    <property type="term" value="F:ATP binding"/>
    <property type="evidence" value="ECO:0007669"/>
    <property type="project" value="UniProtKB-KW"/>
</dbReference>
<accession>A6J1Z9</accession>
<sequence>MEKTGSYCRSFGSPGRWPGQLLFKCATRGVTGVSGAMLSEVLLVALAVALNLRTFLVLRPQSNGKVSLNLPNVGIKQVWDVATLQLLDTGFLEQGDVPAPTLEQLEKLKKVAGLPRDCVGNEGLSLLAFLYLYLAICRKQRTLPSLDIMVWSELPPGAGLGSSAAYSVCVAAALLTACEEVTNPLKDRGSIGSWPEEDLKSINKWAYEGERVIHGNPSGVDNSVSTWGSQLCRSCSPTPRSHEVPRPSWLASEAG</sequence>
<evidence type="ECO:0000256" key="10">
    <source>
        <dbReference type="SAM" id="Phobius"/>
    </source>
</evidence>
<keyword evidence="4" id="KW-0808">Transferase</keyword>
<evidence type="ECO:0000256" key="3">
    <source>
        <dbReference type="ARBA" id="ARBA00012103"/>
    </source>
</evidence>
<proteinExistence type="inferred from homology"/>
<protein>
    <recommendedName>
        <fullName evidence="3">mevalonate kinase</fullName>
        <ecNumber evidence="3">2.7.1.36</ecNumber>
    </recommendedName>
</protein>
<evidence type="ECO:0000256" key="5">
    <source>
        <dbReference type="ARBA" id="ARBA00022741"/>
    </source>
</evidence>
<dbReference type="FunFam" id="3.30.230.10:FF:000119">
    <property type="entry name" value="Mevalonate kinase"/>
    <property type="match status" value="1"/>
</dbReference>
<evidence type="ECO:0000256" key="6">
    <source>
        <dbReference type="ARBA" id="ARBA00022777"/>
    </source>
</evidence>
<dbReference type="InterPro" id="IPR006204">
    <property type="entry name" value="GHMP_kinase_N_dom"/>
</dbReference>
<dbReference type="RGD" id="621295">
    <property type="gene designation" value="Mvk"/>
</dbReference>
<feature type="region of interest" description="Disordered" evidence="9">
    <location>
        <begin position="236"/>
        <end position="255"/>
    </location>
</feature>
<dbReference type="PROSITE" id="PS00627">
    <property type="entry name" value="GHMP_KINASES_ATP"/>
    <property type="match status" value="1"/>
</dbReference>
<keyword evidence="10" id="KW-1133">Transmembrane helix</keyword>
<dbReference type="GO" id="GO:0008299">
    <property type="term" value="P:isoprenoid biosynthetic process"/>
    <property type="evidence" value="ECO:0007669"/>
    <property type="project" value="InterPro"/>
</dbReference>
<dbReference type="SUPFAM" id="SSF54211">
    <property type="entry name" value="Ribosomal protein S5 domain 2-like"/>
    <property type="match status" value="1"/>
</dbReference>
<keyword evidence="10" id="KW-0812">Transmembrane</keyword>
<gene>
    <name evidence="12 14" type="primary">Mvk</name>
    <name evidence="12" type="ORF">rCG_21327</name>
</gene>
<evidence type="ECO:0000256" key="1">
    <source>
        <dbReference type="ARBA" id="ARBA00004496"/>
    </source>
</evidence>
<evidence type="ECO:0000256" key="9">
    <source>
        <dbReference type="SAM" id="MobiDB-lite"/>
    </source>
</evidence>
<evidence type="ECO:0000313" key="12">
    <source>
        <dbReference type="EMBL" id="EDM13938.1"/>
    </source>
</evidence>
<evidence type="ECO:0000259" key="11">
    <source>
        <dbReference type="Pfam" id="PF00288"/>
    </source>
</evidence>
<dbReference type="Gene3D" id="3.30.230.10">
    <property type="match status" value="1"/>
</dbReference>
<comment type="pathway">
    <text evidence="8">Isoprenoid biosynthesis; isopentenyl diphosphate biosynthesis via mevalonate pathway; isopentenyl diphosphate from (R)-mevalonate: step 1/3.</text>
</comment>
<keyword evidence="5" id="KW-0547">Nucleotide-binding</keyword>
<comment type="subcellular location">
    <subcellularLocation>
        <location evidence="1">Cytoplasm</location>
    </subcellularLocation>
</comment>
<dbReference type="EC" id="2.7.1.36" evidence="3"/>
<keyword evidence="7" id="KW-0067">ATP-binding</keyword>
<evidence type="ECO:0000256" key="8">
    <source>
        <dbReference type="ARBA" id="ARBA00029438"/>
    </source>
</evidence>
<organism evidence="12 13">
    <name type="scientific">Rattus norvegicus</name>
    <name type="common">Rat</name>
    <dbReference type="NCBI Taxonomy" id="10116"/>
    <lineage>
        <taxon>Eukaryota</taxon>
        <taxon>Metazoa</taxon>
        <taxon>Chordata</taxon>
        <taxon>Craniata</taxon>
        <taxon>Vertebrata</taxon>
        <taxon>Euteleostomi</taxon>
        <taxon>Mammalia</taxon>
        <taxon>Eutheria</taxon>
        <taxon>Euarchontoglires</taxon>
        <taxon>Glires</taxon>
        <taxon>Rodentia</taxon>
        <taxon>Myomorpha</taxon>
        <taxon>Muroidea</taxon>
        <taxon>Muridae</taxon>
        <taxon>Murinae</taxon>
        <taxon>Rattus</taxon>
    </lineage>
</organism>
<dbReference type="GO" id="GO:0005737">
    <property type="term" value="C:cytoplasm"/>
    <property type="evidence" value="ECO:0007669"/>
    <property type="project" value="UniProtKB-SubCell"/>
</dbReference>
<keyword evidence="10" id="KW-0472">Membrane</keyword>
<evidence type="ECO:0000256" key="7">
    <source>
        <dbReference type="ARBA" id="ARBA00022840"/>
    </source>
</evidence>
<dbReference type="InterPro" id="IPR006205">
    <property type="entry name" value="Mev_gal_kin"/>
</dbReference>
<dbReference type="Proteomes" id="UP000234681">
    <property type="component" value="Chromosome 12"/>
</dbReference>
<dbReference type="InterPro" id="IPR020568">
    <property type="entry name" value="Ribosomal_Su5_D2-typ_SF"/>
</dbReference>
<dbReference type="PANTHER" id="PTHR43290">
    <property type="entry name" value="MEVALONATE KINASE"/>
    <property type="match status" value="1"/>
</dbReference>
<keyword evidence="6 12" id="KW-0418">Kinase</keyword>
<dbReference type="AlphaFoldDB" id="A6J1Z9"/>